<dbReference type="GO" id="GO:0005737">
    <property type="term" value="C:cytoplasm"/>
    <property type="evidence" value="ECO:0007669"/>
    <property type="project" value="InterPro"/>
</dbReference>
<evidence type="ECO:0000256" key="1">
    <source>
        <dbReference type="ARBA" id="ARBA00009673"/>
    </source>
</evidence>
<comment type="caution">
    <text evidence="2">The sequence shown here is derived from an EMBL/GenBank/DDBJ whole genome shotgun (WGS) entry which is preliminary data.</text>
</comment>
<dbReference type="Gene3D" id="3.50.80.10">
    <property type="entry name" value="D-tyrosyl-tRNA(Tyr) deacylase"/>
    <property type="match status" value="1"/>
</dbReference>
<name>A0A645CU87_9ZZZZ</name>
<dbReference type="PANTHER" id="PTHR10472">
    <property type="entry name" value="D-TYROSYL-TRNA TYR DEACYLASE"/>
    <property type="match status" value="1"/>
</dbReference>
<dbReference type="EC" id="3.1.1.96" evidence="2"/>
<dbReference type="NCBIfam" id="TIGR00256">
    <property type="entry name" value="D-aminoacyl-tRNA deacylase"/>
    <property type="match status" value="1"/>
</dbReference>
<dbReference type="PANTHER" id="PTHR10472:SF5">
    <property type="entry name" value="D-AMINOACYL-TRNA DEACYLASE 1"/>
    <property type="match status" value="1"/>
</dbReference>
<accession>A0A645CU87</accession>
<dbReference type="InterPro" id="IPR023509">
    <property type="entry name" value="DTD-like_sf"/>
</dbReference>
<dbReference type="SUPFAM" id="SSF69500">
    <property type="entry name" value="DTD-like"/>
    <property type="match status" value="1"/>
</dbReference>
<dbReference type="AlphaFoldDB" id="A0A645CU87"/>
<comment type="similarity">
    <text evidence="1">Belongs to the DTD family.</text>
</comment>
<sequence length="149" mass="16835">MRAVVQRVKISHVEVDGKITGQIGKGLMILLGISEDDKTEDIDYMVDKITNLRIFEDDENKMNLSLLDVKGELLVVSQFTLYGDCRKGRRPSFIKAARPEKAQQLYDLFIKKAEDLNVKVQSGVFQADMTVYIENDGPVTLIVDSEKII</sequence>
<organism evidence="2">
    <name type="scientific">bioreactor metagenome</name>
    <dbReference type="NCBI Taxonomy" id="1076179"/>
    <lineage>
        <taxon>unclassified sequences</taxon>
        <taxon>metagenomes</taxon>
        <taxon>ecological metagenomes</taxon>
    </lineage>
</organism>
<dbReference type="HAMAP" id="MF_00518">
    <property type="entry name" value="Deacylase_Dtd"/>
    <property type="match status" value="1"/>
</dbReference>
<gene>
    <name evidence="2" type="primary">dtd_38</name>
    <name evidence="2" type="ORF">SDC9_127726</name>
</gene>
<dbReference type="EMBL" id="VSSQ01030232">
    <property type="protein sequence ID" value="MPM80676.1"/>
    <property type="molecule type" value="Genomic_DNA"/>
</dbReference>
<protein>
    <submittedName>
        <fullName evidence="2">D-aminoacyl-tRNA deacylase</fullName>
        <ecNumber evidence="2">3.1.1.96</ecNumber>
    </submittedName>
</protein>
<evidence type="ECO:0000313" key="2">
    <source>
        <dbReference type="EMBL" id="MPM80676.1"/>
    </source>
</evidence>
<dbReference type="GO" id="GO:0051500">
    <property type="term" value="F:D-tyrosyl-tRNA(Tyr) deacylase activity"/>
    <property type="evidence" value="ECO:0007669"/>
    <property type="project" value="TreeGrafter"/>
</dbReference>
<reference evidence="2" key="1">
    <citation type="submission" date="2019-08" db="EMBL/GenBank/DDBJ databases">
        <authorList>
            <person name="Kucharzyk K."/>
            <person name="Murdoch R.W."/>
            <person name="Higgins S."/>
            <person name="Loffler F."/>
        </authorList>
    </citation>
    <scope>NUCLEOTIDE SEQUENCE</scope>
</reference>
<dbReference type="InterPro" id="IPR003732">
    <property type="entry name" value="Daa-tRNA_deacyls_DTD"/>
</dbReference>
<dbReference type="FunFam" id="3.50.80.10:FF:000001">
    <property type="entry name" value="D-aminoacyl-tRNA deacylase"/>
    <property type="match status" value="1"/>
</dbReference>
<dbReference type="Pfam" id="PF02580">
    <property type="entry name" value="Tyr_Deacylase"/>
    <property type="match status" value="1"/>
</dbReference>
<proteinExistence type="inferred from homology"/>
<dbReference type="CDD" id="cd00563">
    <property type="entry name" value="Dtyr_deacylase"/>
    <property type="match status" value="1"/>
</dbReference>
<keyword evidence="2" id="KW-0378">Hydrolase</keyword>